<dbReference type="EMBL" id="QKSB01000002">
    <property type="protein sequence ID" value="PZE18146.1"/>
    <property type="molecule type" value="Genomic_DNA"/>
</dbReference>
<protein>
    <recommendedName>
        <fullName evidence="1">RiboL-PSP-HEPN domain-containing protein</fullName>
    </recommendedName>
</protein>
<dbReference type="AlphaFoldDB" id="A0A2W1NJL1"/>
<sequence>MASIDTIKINFHSVISEIKGCVDYYSNKGEVTNAIKSSLRNDEGVRYHKSVIEDKFIKVKFSSDIYYNSFFVLLCASYENFLTETLKESLNRLSVCKNKSLIPEKLKRMNTKFSGSLLTTLDKKPSHLKIDYNEIIENLNKGIDGKGEYQFNKEIVFYVKGILKLESFIDFLDKFDLELKIDKFANTEEFKSYFKERNRESERVLEIENKHNSIFRIRNNIAHNGRSADVTKEKLIEVLNFLEAFTNGLSNLIDNSIKLKYSE</sequence>
<reference evidence="2 3" key="1">
    <citation type="submission" date="2018-06" db="EMBL/GenBank/DDBJ databases">
        <title>The draft genome sequence of Crocinitomix sp. SM1701.</title>
        <authorList>
            <person name="Zhang X."/>
        </authorList>
    </citation>
    <scope>NUCLEOTIDE SEQUENCE [LARGE SCALE GENOMIC DNA]</scope>
    <source>
        <strain evidence="2 3">SM1701</strain>
    </source>
</reference>
<dbReference type="Pfam" id="PF18735">
    <property type="entry name" value="HEPN_RiboL-PSP"/>
    <property type="match status" value="1"/>
</dbReference>
<comment type="caution">
    <text evidence="2">The sequence shown here is derived from an EMBL/GenBank/DDBJ whole genome shotgun (WGS) entry which is preliminary data.</text>
</comment>
<gene>
    <name evidence="2" type="ORF">DNU06_05885</name>
</gene>
<accession>A0A2W1NJL1</accession>
<dbReference type="InterPro" id="IPR041519">
    <property type="entry name" value="HEPN_RiboL-PSP"/>
</dbReference>
<evidence type="ECO:0000259" key="1">
    <source>
        <dbReference type="Pfam" id="PF18735"/>
    </source>
</evidence>
<dbReference type="Proteomes" id="UP000249248">
    <property type="component" value="Unassembled WGS sequence"/>
</dbReference>
<name>A0A2W1NJL1_9FLAO</name>
<keyword evidence="3" id="KW-1185">Reference proteome</keyword>
<proteinExistence type="predicted"/>
<dbReference type="RefSeq" id="WP_111062299.1">
    <property type="nucleotide sequence ID" value="NZ_JBHUCU010000002.1"/>
</dbReference>
<evidence type="ECO:0000313" key="3">
    <source>
        <dbReference type="Proteomes" id="UP000249248"/>
    </source>
</evidence>
<organism evidence="2 3">
    <name type="scientific">Putridiphycobacter roseus</name>
    <dbReference type="NCBI Taxonomy" id="2219161"/>
    <lineage>
        <taxon>Bacteria</taxon>
        <taxon>Pseudomonadati</taxon>
        <taxon>Bacteroidota</taxon>
        <taxon>Flavobacteriia</taxon>
        <taxon>Flavobacteriales</taxon>
        <taxon>Crocinitomicaceae</taxon>
        <taxon>Putridiphycobacter</taxon>
    </lineage>
</organism>
<evidence type="ECO:0000313" key="2">
    <source>
        <dbReference type="EMBL" id="PZE18146.1"/>
    </source>
</evidence>
<feature type="domain" description="RiboL-PSP-HEPN" evidence="1">
    <location>
        <begin position="60"/>
        <end position="255"/>
    </location>
</feature>